<dbReference type="GO" id="GO:0016810">
    <property type="term" value="F:hydrolase activity, acting on carbon-nitrogen (but not peptide) bonds"/>
    <property type="evidence" value="ECO:0007669"/>
    <property type="project" value="InterPro"/>
</dbReference>
<dbReference type="SUPFAM" id="SSF88713">
    <property type="entry name" value="Glycoside hydrolase/deacetylase"/>
    <property type="match status" value="1"/>
</dbReference>
<keyword evidence="2" id="KW-0732">Signal</keyword>
<protein>
    <recommendedName>
        <fullName evidence="3">NodB homology domain-containing protein</fullName>
    </recommendedName>
</protein>
<evidence type="ECO:0000313" key="4">
    <source>
        <dbReference type="EMBL" id="PIP34238.1"/>
    </source>
</evidence>
<dbReference type="InterPro" id="IPR051398">
    <property type="entry name" value="Polysacch_Deacetylase"/>
</dbReference>
<dbReference type="EMBL" id="PCSD01000001">
    <property type="protein sequence ID" value="PIP34238.1"/>
    <property type="molecule type" value="Genomic_DNA"/>
</dbReference>
<name>A0A2G9ZPG2_9BACT</name>
<comment type="subcellular location">
    <subcellularLocation>
        <location evidence="1">Secreted</location>
    </subcellularLocation>
</comment>
<evidence type="ECO:0000256" key="1">
    <source>
        <dbReference type="ARBA" id="ARBA00004613"/>
    </source>
</evidence>
<dbReference type="AlphaFoldDB" id="A0A2G9ZPG2"/>
<dbReference type="CDD" id="cd10918">
    <property type="entry name" value="CE4_NodB_like_5s_6s"/>
    <property type="match status" value="1"/>
</dbReference>
<dbReference type="Gene3D" id="3.20.20.370">
    <property type="entry name" value="Glycoside hydrolase/deacetylase"/>
    <property type="match status" value="1"/>
</dbReference>
<dbReference type="InterPro" id="IPR002509">
    <property type="entry name" value="NODB_dom"/>
</dbReference>
<evidence type="ECO:0000313" key="5">
    <source>
        <dbReference type="Proteomes" id="UP000230729"/>
    </source>
</evidence>
<dbReference type="PROSITE" id="PS51677">
    <property type="entry name" value="NODB"/>
    <property type="match status" value="1"/>
</dbReference>
<proteinExistence type="predicted"/>
<dbReference type="GO" id="GO:0005975">
    <property type="term" value="P:carbohydrate metabolic process"/>
    <property type="evidence" value="ECO:0007669"/>
    <property type="project" value="InterPro"/>
</dbReference>
<dbReference type="PANTHER" id="PTHR34216:SF3">
    <property type="entry name" value="POLY-BETA-1,6-N-ACETYL-D-GLUCOSAMINE N-DEACETYLASE"/>
    <property type="match status" value="1"/>
</dbReference>
<feature type="domain" description="NodB homology" evidence="3">
    <location>
        <begin position="73"/>
        <end position="264"/>
    </location>
</feature>
<dbReference type="Proteomes" id="UP000230729">
    <property type="component" value="Unassembled WGS sequence"/>
</dbReference>
<dbReference type="GO" id="GO:0005576">
    <property type="term" value="C:extracellular region"/>
    <property type="evidence" value="ECO:0007669"/>
    <property type="project" value="UniProtKB-SubCell"/>
</dbReference>
<evidence type="ECO:0000256" key="2">
    <source>
        <dbReference type="ARBA" id="ARBA00022729"/>
    </source>
</evidence>
<organism evidence="4 5">
    <name type="scientific">Candidatus Falkowbacteria bacterium CG23_combo_of_CG06-09_8_20_14_all_49_15</name>
    <dbReference type="NCBI Taxonomy" id="1974572"/>
    <lineage>
        <taxon>Bacteria</taxon>
        <taxon>Candidatus Falkowiibacteriota</taxon>
    </lineage>
</organism>
<dbReference type="Pfam" id="PF01522">
    <property type="entry name" value="Polysacc_deac_1"/>
    <property type="match status" value="1"/>
</dbReference>
<gene>
    <name evidence="4" type="ORF">COX22_00045</name>
</gene>
<accession>A0A2G9ZPG2</accession>
<comment type="caution">
    <text evidence="4">The sequence shown here is derived from an EMBL/GenBank/DDBJ whole genome shotgun (WGS) entry which is preliminary data.</text>
</comment>
<evidence type="ECO:0000259" key="3">
    <source>
        <dbReference type="PROSITE" id="PS51677"/>
    </source>
</evidence>
<dbReference type="PANTHER" id="PTHR34216">
    <property type="match status" value="1"/>
</dbReference>
<dbReference type="InterPro" id="IPR011330">
    <property type="entry name" value="Glyco_hydro/deAcase_b/a-brl"/>
</dbReference>
<sequence length="264" mass="29492">MKKIIIYPFCKIFDSLIRAKAFPILLYHSISDTPSRLAVPVNDFAAQIDWLAGQGYKTISPADLLTDNVDGEKRVLITFDDGFQDNLANGLPILEQHGFTATVFSSTDYIGQSSSFCHAPGDREFKMLSAAELGELKRNNWTIASHFASHRDLDELSAAEIREEYERASAALAEITGELTVGAIVSYPHNRYNGQVIEFLKQAGVRLAFSGRIGFFAPGDDAYQIPRVEIDRTVNLGKFKLFLSPSYSWLKRKVYQREVKTVAA</sequence>
<reference evidence="4 5" key="1">
    <citation type="submission" date="2017-09" db="EMBL/GenBank/DDBJ databases">
        <title>Depth-based differentiation of microbial function through sediment-hosted aquifers and enrichment of novel symbionts in the deep terrestrial subsurface.</title>
        <authorList>
            <person name="Probst A.J."/>
            <person name="Ladd B."/>
            <person name="Jarett J.K."/>
            <person name="Geller-Mcgrath D.E."/>
            <person name="Sieber C.M."/>
            <person name="Emerson J.B."/>
            <person name="Anantharaman K."/>
            <person name="Thomas B.C."/>
            <person name="Malmstrom R."/>
            <person name="Stieglmeier M."/>
            <person name="Klingl A."/>
            <person name="Woyke T."/>
            <person name="Ryan C.M."/>
            <person name="Banfield J.F."/>
        </authorList>
    </citation>
    <scope>NUCLEOTIDE SEQUENCE [LARGE SCALE GENOMIC DNA]</scope>
    <source>
        <strain evidence="4">CG23_combo_of_CG06-09_8_20_14_all_49_15</strain>
    </source>
</reference>